<keyword evidence="2" id="KW-0472">Membrane</keyword>
<evidence type="ECO:0000256" key="1">
    <source>
        <dbReference type="SAM" id="MobiDB-lite"/>
    </source>
</evidence>
<keyword evidence="2" id="KW-1133">Transmembrane helix</keyword>
<evidence type="ECO:0000256" key="2">
    <source>
        <dbReference type="SAM" id="Phobius"/>
    </source>
</evidence>
<name>A0A4Q7P0Y5_9FIRM</name>
<proteinExistence type="predicted"/>
<reference evidence="3 4" key="1">
    <citation type="submission" date="2019-02" db="EMBL/GenBank/DDBJ databases">
        <title>Genomic Encyclopedia of Type Strains, Phase IV (KMG-IV): sequencing the most valuable type-strain genomes for metagenomic binning, comparative biology and taxonomic classification.</title>
        <authorList>
            <person name="Goeker M."/>
        </authorList>
    </citation>
    <scope>NUCLEOTIDE SEQUENCE [LARGE SCALE GENOMIC DNA]</scope>
    <source>
        <strain evidence="3 4">DSM 29486</strain>
    </source>
</reference>
<evidence type="ECO:0000313" key="3">
    <source>
        <dbReference type="EMBL" id="RZS92958.1"/>
    </source>
</evidence>
<dbReference type="EMBL" id="SGXF01000006">
    <property type="protein sequence ID" value="RZS92958.1"/>
    <property type="molecule type" value="Genomic_DNA"/>
</dbReference>
<evidence type="ECO:0008006" key="5">
    <source>
        <dbReference type="Google" id="ProtNLM"/>
    </source>
</evidence>
<accession>A0A4Q7P0Y5</accession>
<evidence type="ECO:0000313" key="4">
    <source>
        <dbReference type="Proteomes" id="UP000292927"/>
    </source>
</evidence>
<dbReference type="Proteomes" id="UP000292927">
    <property type="component" value="Unassembled WGS sequence"/>
</dbReference>
<organism evidence="3 4">
    <name type="scientific">Cuneatibacter caecimuris</name>
    <dbReference type="NCBI Taxonomy" id="1796618"/>
    <lineage>
        <taxon>Bacteria</taxon>
        <taxon>Bacillati</taxon>
        <taxon>Bacillota</taxon>
        <taxon>Clostridia</taxon>
        <taxon>Lachnospirales</taxon>
        <taxon>Lachnospiraceae</taxon>
        <taxon>Cuneatibacter</taxon>
    </lineage>
</organism>
<protein>
    <recommendedName>
        <fullName evidence="5">Stage IV sporulation protein</fullName>
    </recommendedName>
</protein>
<sequence length="417" mass="47673">MKKLYRFLTGYVEIVISGIGPERFLNLCQHHGLELWALQARDDGYHICISLENFKKLKGLVRKSRVRLRICRRTGLPFWLYRNRRRKLMMAGTGCFFLLLYALSLFIWDIEFQGNLHYTDVQLRKFLRQNGYDCGMLVSDAGCEQLEKLIRNAYNDVTWVSAQIDGTRLVVHIKENDGYLKLSAGQAEEEEKSPSDLVADVSGTVQSIVTRSGTPKVSAGQEVKAGDVLISGLLEYTNDSQEIFSQKSVAADGDVLIETISEYQDTFSMTVLEQKPVAGKTGYFFRVFDRQFSLFSPGTPGDQEEQLVQEHQMKLFEHFYLPLYWGTIENTAYALEQHRYTEEEARAEGEKRLAQYLENLAKKTVQISSKNVIVQIIGDNCTVSAEVHAVYQAAERRPIPQENLLPKENQTEQNEHD</sequence>
<keyword evidence="4" id="KW-1185">Reference proteome</keyword>
<dbReference type="Pfam" id="PF06898">
    <property type="entry name" value="YqfD"/>
    <property type="match status" value="1"/>
</dbReference>
<comment type="caution">
    <text evidence="3">The sequence shown here is derived from an EMBL/GenBank/DDBJ whole genome shotgun (WGS) entry which is preliminary data.</text>
</comment>
<gene>
    <name evidence="3" type="ORF">EV209_2703</name>
</gene>
<dbReference type="OrthoDB" id="1640349at2"/>
<dbReference type="AlphaFoldDB" id="A0A4Q7P0Y5"/>
<dbReference type="RefSeq" id="WP_130435958.1">
    <property type="nucleotide sequence ID" value="NZ_SGXF01000006.1"/>
</dbReference>
<feature type="region of interest" description="Disordered" evidence="1">
    <location>
        <begin position="398"/>
        <end position="417"/>
    </location>
</feature>
<keyword evidence="2" id="KW-0812">Transmembrane</keyword>
<dbReference type="InterPro" id="IPR010690">
    <property type="entry name" value="YqfD"/>
</dbReference>
<feature type="transmembrane region" description="Helical" evidence="2">
    <location>
        <begin position="88"/>
        <end position="108"/>
    </location>
</feature>